<comment type="subunit">
    <text evidence="5">Oligomeric complex that consists of at least the alpha, beta, beta', gamma, delta, epsilon and zeta subunits.</text>
</comment>
<evidence type="ECO:0000313" key="8">
    <source>
        <dbReference type="Proteomes" id="UP001445335"/>
    </source>
</evidence>
<keyword evidence="8" id="KW-1185">Reference proteome</keyword>
<sequence length="190" mass="20426">MPAAAENVTPKYLYCSTRSSRIPPQLHAAPSAAAAAAHAKRHDAGRVQALIIATANGHVLLERFYERFSNLDRADIRVACQQALEKDLGTPEAESVSRFRGAAVVSRTEGDLVYYAVGTGEYDELTLAEALRGLAAALREAMRKAPSEAVLLDHYARLCLVVDEVVQEGVLDAADKDAILRGVKLRGGDV</sequence>
<dbReference type="EMBL" id="JALJOU010000008">
    <property type="protein sequence ID" value="KAK9842304.1"/>
    <property type="molecule type" value="Genomic_DNA"/>
</dbReference>
<evidence type="ECO:0000256" key="3">
    <source>
        <dbReference type="ARBA" id="ARBA00022490"/>
    </source>
</evidence>
<evidence type="ECO:0000256" key="4">
    <source>
        <dbReference type="ARBA" id="ARBA00023136"/>
    </source>
</evidence>
<evidence type="ECO:0000259" key="6">
    <source>
        <dbReference type="Pfam" id="PF01217"/>
    </source>
</evidence>
<keyword evidence="5" id="KW-0931">ER-Golgi transport</keyword>
<keyword evidence="4 5" id="KW-0472">Membrane</keyword>
<dbReference type="GO" id="GO:0006886">
    <property type="term" value="P:intracellular protein transport"/>
    <property type="evidence" value="ECO:0007669"/>
    <property type="project" value="TreeGrafter"/>
</dbReference>
<feature type="domain" description="AP complex mu/sigma subunit" evidence="6">
    <location>
        <begin position="47"/>
        <end position="186"/>
    </location>
</feature>
<name>A0AAW1S9N1_9CHLO</name>
<evidence type="ECO:0000256" key="5">
    <source>
        <dbReference type="RuleBase" id="RU366053"/>
    </source>
</evidence>
<comment type="caution">
    <text evidence="7">The sequence shown here is derived from an EMBL/GenBank/DDBJ whole genome shotgun (WGS) entry which is preliminary data.</text>
</comment>
<keyword evidence="5" id="KW-0333">Golgi apparatus</keyword>
<protein>
    <recommendedName>
        <fullName evidence="5">Coatomer subunit zeta</fullName>
    </recommendedName>
</protein>
<dbReference type="PANTHER" id="PTHR11043:SF1">
    <property type="entry name" value="TSET COMPLEX MEMBER TSTD"/>
    <property type="match status" value="1"/>
</dbReference>
<dbReference type="InterPro" id="IPR022775">
    <property type="entry name" value="AP_mu_sigma_su"/>
</dbReference>
<proteinExistence type="inferred from homology"/>
<reference evidence="7 8" key="1">
    <citation type="journal article" date="2024" name="Nat. Commun.">
        <title>Phylogenomics reveals the evolutionary origins of lichenization in chlorophyte algae.</title>
        <authorList>
            <person name="Puginier C."/>
            <person name="Libourel C."/>
            <person name="Otte J."/>
            <person name="Skaloud P."/>
            <person name="Haon M."/>
            <person name="Grisel S."/>
            <person name="Petersen M."/>
            <person name="Berrin J.G."/>
            <person name="Delaux P.M."/>
            <person name="Dal Grande F."/>
            <person name="Keller J."/>
        </authorList>
    </citation>
    <scope>NUCLEOTIDE SEQUENCE [LARGE SCALE GENOMIC DNA]</scope>
    <source>
        <strain evidence="7 8">SAG 245.80</strain>
    </source>
</reference>
<organism evidence="7 8">
    <name type="scientific">Elliptochloris bilobata</name>
    <dbReference type="NCBI Taxonomy" id="381761"/>
    <lineage>
        <taxon>Eukaryota</taxon>
        <taxon>Viridiplantae</taxon>
        <taxon>Chlorophyta</taxon>
        <taxon>core chlorophytes</taxon>
        <taxon>Trebouxiophyceae</taxon>
        <taxon>Trebouxiophyceae incertae sedis</taxon>
        <taxon>Elliptochloris clade</taxon>
        <taxon>Elliptochloris</taxon>
    </lineage>
</organism>
<dbReference type="InterPro" id="IPR039652">
    <property type="entry name" value="Coatomer_zeta"/>
</dbReference>
<dbReference type="Proteomes" id="UP001445335">
    <property type="component" value="Unassembled WGS sequence"/>
</dbReference>
<evidence type="ECO:0000313" key="7">
    <source>
        <dbReference type="EMBL" id="KAK9842304.1"/>
    </source>
</evidence>
<dbReference type="AlphaFoldDB" id="A0AAW1S9N1"/>
<dbReference type="SUPFAM" id="SSF64356">
    <property type="entry name" value="SNARE-like"/>
    <property type="match status" value="1"/>
</dbReference>
<evidence type="ECO:0000256" key="2">
    <source>
        <dbReference type="ARBA" id="ARBA00006972"/>
    </source>
</evidence>
<dbReference type="PANTHER" id="PTHR11043">
    <property type="entry name" value="ZETA-COAT PROTEIN"/>
    <property type="match status" value="1"/>
</dbReference>
<dbReference type="GO" id="GO:0006891">
    <property type="term" value="P:intra-Golgi vesicle-mediated transport"/>
    <property type="evidence" value="ECO:0007669"/>
    <property type="project" value="TreeGrafter"/>
</dbReference>
<dbReference type="GO" id="GO:0006890">
    <property type="term" value="P:retrograde vesicle-mediated transport, Golgi to endoplasmic reticulum"/>
    <property type="evidence" value="ECO:0007669"/>
    <property type="project" value="UniProtKB-UniRule"/>
</dbReference>
<keyword evidence="5" id="KW-0653">Protein transport</keyword>
<keyword evidence="5" id="KW-0968">Cytoplasmic vesicle</keyword>
<keyword evidence="5" id="KW-0813">Transport</keyword>
<comment type="function">
    <text evidence="5">The zeta subunit may be involved in regulating the coat assembly and, hence, the rate of biosynthetic protein transport due to its association-dissociation properties with the coatomer complex.</text>
</comment>
<evidence type="ECO:0000256" key="1">
    <source>
        <dbReference type="ARBA" id="ARBA00004184"/>
    </source>
</evidence>
<keyword evidence="3 5" id="KW-0963">Cytoplasm</keyword>
<comment type="similarity">
    <text evidence="2 5">Belongs to the adaptor complexes small subunit family.</text>
</comment>
<comment type="subcellular location">
    <subcellularLocation>
        <location evidence="5">Cytoplasm</location>
    </subcellularLocation>
    <subcellularLocation>
        <location evidence="5">Golgi apparatus membrane</location>
        <topology evidence="5">Peripheral membrane protein</topology>
        <orientation evidence="5">Cytoplasmic side</orientation>
    </subcellularLocation>
    <subcellularLocation>
        <location evidence="5">Cytoplasmic vesicle</location>
        <location evidence="5">COPI-coated vesicle membrane</location>
        <topology evidence="5">Peripheral membrane protein</topology>
        <orientation evidence="5">Cytoplasmic side</orientation>
    </subcellularLocation>
    <subcellularLocation>
        <location evidence="1">Endomembrane system</location>
        <topology evidence="1">Peripheral membrane protein</topology>
    </subcellularLocation>
</comment>
<accession>A0AAW1S9N1</accession>
<dbReference type="InterPro" id="IPR011012">
    <property type="entry name" value="Longin-like_dom_sf"/>
</dbReference>
<dbReference type="GO" id="GO:0030126">
    <property type="term" value="C:COPI vesicle coat"/>
    <property type="evidence" value="ECO:0007669"/>
    <property type="project" value="UniProtKB-UniRule"/>
</dbReference>
<gene>
    <name evidence="7" type="ORF">WJX81_005560</name>
</gene>
<dbReference type="Pfam" id="PF01217">
    <property type="entry name" value="Clat_adaptor_s"/>
    <property type="match status" value="1"/>
</dbReference>
<dbReference type="GO" id="GO:0000139">
    <property type="term" value="C:Golgi membrane"/>
    <property type="evidence" value="ECO:0007669"/>
    <property type="project" value="UniProtKB-SubCell"/>
</dbReference>
<dbReference type="Gene3D" id="3.30.450.60">
    <property type="match status" value="1"/>
</dbReference>